<name>C6HLX1_AJECH</name>
<evidence type="ECO:0000313" key="3">
    <source>
        <dbReference type="Proteomes" id="UP000002624"/>
    </source>
</evidence>
<dbReference type="HOGENOM" id="CLU_2262984_0_0_1"/>
<sequence length="103" mass="11962">MDHLLQKLALSSKEPELQCDDHLLKYLSKLLARCRVWGETRWNMASQVQDVESRQADRATTPDTTSHSHSHIPDLDQMAWMQSMDLGDDQWFEDVLGIPTTFY</sequence>
<dbReference type="VEuPathDB" id="FungiDB:HCDG_07590"/>
<reference evidence="3" key="1">
    <citation type="submission" date="2009-05" db="EMBL/GenBank/DDBJ databases">
        <title>The genome sequence of Ajellomyces capsulatus strain H143.</title>
        <authorList>
            <person name="Champion M."/>
            <person name="Cuomo C.A."/>
            <person name="Ma L.-J."/>
            <person name="Henn M.R."/>
            <person name="Sil A."/>
            <person name="Goldman B."/>
            <person name="Young S.K."/>
            <person name="Kodira C.D."/>
            <person name="Zeng Q."/>
            <person name="Koehrsen M."/>
            <person name="Alvarado L."/>
            <person name="Berlin A.M."/>
            <person name="Borenstein D."/>
            <person name="Chen Z."/>
            <person name="Engels R."/>
            <person name="Freedman E."/>
            <person name="Gellesch M."/>
            <person name="Goldberg J."/>
            <person name="Griggs A."/>
            <person name="Gujja S."/>
            <person name="Heiman D.I."/>
            <person name="Hepburn T.A."/>
            <person name="Howarth C."/>
            <person name="Jen D."/>
            <person name="Larson L."/>
            <person name="Lewis B."/>
            <person name="Mehta T."/>
            <person name="Park D."/>
            <person name="Pearson M."/>
            <person name="Roberts A."/>
            <person name="Saif S."/>
            <person name="Shea T.D."/>
            <person name="Shenoy N."/>
            <person name="Sisk P."/>
            <person name="Stolte C."/>
            <person name="Sykes S."/>
            <person name="Walk T."/>
            <person name="White J."/>
            <person name="Yandava C."/>
            <person name="Klein B."/>
            <person name="McEwen J.G."/>
            <person name="Puccia R."/>
            <person name="Goldman G.H."/>
            <person name="Felipe M.S."/>
            <person name="Nino-Vega G."/>
            <person name="San-Blas G."/>
            <person name="Taylor J.W."/>
            <person name="Mendoza L."/>
            <person name="Galagan J.E."/>
            <person name="Nusbaum C."/>
            <person name="Birren B.W."/>
        </authorList>
    </citation>
    <scope>NUCLEOTIDE SEQUENCE [LARGE SCALE GENOMIC DNA]</scope>
    <source>
        <strain evidence="3">H143</strain>
    </source>
</reference>
<proteinExistence type="predicted"/>
<evidence type="ECO:0000256" key="1">
    <source>
        <dbReference type="SAM" id="MobiDB-lite"/>
    </source>
</evidence>
<organism evidence="2 3">
    <name type="scientific">Ajellomyces capsulatus (strain H143)</name>
    <name type="common">Darling's disease fungus</name>
    <name type="synonym">Histoplasma capsulatum</name>
    <dbReference type="NCBI Taxonomy" id="544712"/>
    <lineage>
        <taxon>Eukaryota</taxon>
        <taxon>Fungi</taxon>
        <taxon>Dikarya</taxon>
        <taxon>Ascomycota</taxon>
        <taxon>Pezizomycotina</taxon>
        <taxon>Eurotiomycetes</taxon>
        <taxon>Eurotiomycetidae</taxon>
        <taxon>Onygenales</taxon>
        <taxon>Ajellomycetaceae</taxon>
        <taxon>Histoplasma</taxon>
    </lineage>
</organism>
<dbReference type="Proteomes" id="UP000002624">
    <property type="component" value="Unassembled WGS sequence"/>
</dbReference>
<evidence type="ECO:0000313" key="2">
    <source>
        <dbReference type="EMBL" id="EER38721.1"/>
    </source>
</evidence>
<dbReference type="eggNOG" id="ENOG502SD7F">
    <property type="taxonomic scope" value="Eukaryota"/>
</dbReference>
<dbReference type="STRING" id="544712.C6HLX1"/>
<accession>C6HLX1</accession>
<gene>
    <name evidence="2" type="ORF">HCDG_07590</name>
</gene>
<feature type="region of interest" description="Disordered" evidence="1">
    <location>
        <begin position="48"/>
        <end position="72"/>
    </location>
</feature>
<dbReference type="EMBL" id="GG692431">
    <property type="protein sequence ID" value="EER38721.1"/>
    <property type="molecule type" value="Genomic_DNA"/>
</dbReference>
<dbReference type="AlphaFoldDB" id="C6HLX1"/>
<protein>
    <submittedName>
        <fullName evidence="2">C6 transcription factor</fullName>
    </submittedName>
</protein>